<evidence type="ECO:0000313" key="2">
    <source>
        <dbReference type="EMBL" id="MBM6662244.1"/>
    </source>
</evidence>
<name>A0A939B5A6_9BACT</name>
<feature type="signal peptide" evidence="1">
    <location>
        <begin position="1"/>
        <end position="23"/>
    </location>
</feature>
<gene>
    <name evidence="2" type="ORF">H6B30_10880</name>
</gene>
<dbReference type="AlphaFoldDB" id="A0A939B5A6"/>
<keyword evidence="3" id="KW-1185">Reference proteome</keyword>
<feature type="chain" id="PRO_5037589883" description="DUF3887 domain-containing protein" evidence="1">
    <location>
        <begin position="24"/>
        <end position="122"/>
    </location>
</feature>
<reference evidence="2 3" key="1">
    <citation type="journal article" date="2021" name="Sci. Rep.">
        <title>The distribution of antibiotic resistance genes in chicken gut microbiota commensals.</title>
        <authorList>
            <person name="Juricova H."/>
            <person name="Matiasovicova J."/>
            <person name="Kubasova T."/>
            <person name="Cejkova D."/>
            <person name="Rychlik I."/>
        </authorList>
    </citation>
    <scope>NUCLEOTIDE SEQUENCE [LARGE SCALE GENOMIC DNA]</scope>
    <source>
        <strain evidence="2 3">An819</strain>
    </source>
</reference>
<accession>A0A939B5A6</accession>
<evidence type="ECO:0008006" key="4">
    <source>
        <dbReference type="Google" id="ProtNLM"/>
    </source>
</evidence>
<dbReference type="EMBL" id="JACJJL010000018">
    <property type="protein sequence ID" value="MBM6662244.1"/>
    <property type="molecule type" value="Genomic_DNA"/>
</dbReference>
<dbReference type="RefSeq" id="WP_205110511.1">
    <property type="nucleotide sequence ID" value="NZ_JACJJL010000018.1"/>
</dbReference>
<evidence type="ECO:0000313" key="3">
    <source>
        <dbReference type="Proteomes" id="UP000764045"/>
    </source>
</evidence>
<sequence length="122" mass="14031">MKIRHILLSSAMLLLASCGQQHKAESVVEDFMENNLKDASALQIVEYSDIDSTRYLNDSIINKLRNTAKNSSMYAGRTEFAQRNKDEKLIIIRVRYKINGQDFHDTFYLNKEMTGVIALKNN</sequence>
<keyword evidence="1" id="KW-0732">Signal</keyword>
<dbReference type="PROSITE" id="PS51257">
    <property type="entry name" value="PROKAR_LIPOPROTEIN"/>
    <property type="match status" value="1"/>
</dbReference>
<dbReference type="Proteomes" id="UP000764045">
    <property type="component" value="Unassembled WGS sequence"/>
</dbReference>
<evidence type="ECO:0000256" key="1">
    <source>
        <dbReference type="SAM" id="SignalP"/>
    </source>
</evidence>
<organism evidence="2 3">
    <name type="scientific">Marseilla massiliensis</name>
    <dbReference type="NCBI Taxonomy" id="1841864"/>
    <lineage>
        <taxon>Bacteria</taxon>
        <taxon>Pseudomonadati</taxon>
        <taxon>Bacteroidota</taxon>
        <taxon>Bacteroidia</taxon>
        <taxon>Bacteroidales</taxon>
        <taxon>Prevotellaceae</taxon>
        <taxon>Marseilla</taxon>
    </lineage>
</organism>
<comment type="caution">
    <text evidence="2">The sequence shown here is derived from an EMBL/GenBank/DDBJ whole genome shotgun (WGS) entry which is preliminary data.</text>
</comment>
<protein>
    <recommendedName>
        <fullName evidence="4">DUF3887 domain-containing protein</fullName>
    </recommendedName>
</protein>
<proteinExistence type="predicted"/>